<dbReference type="RefSeq" id="WP_353566180.1">
    <property type="nucleotide sequence ID" value="NZ_BAABRI010000006.1"/>
</dbReference>
<protein>
    <submittedName>
        <fullName evidence="1">Uncharacterized protein</fullName>
    </submittedName>
</protein>
<gene>
    <name evidence="1" type="ORF">Hsar01_01248</name>
</gene>
<dbReference type="EMBL" id="BAABRI010000006">
    <property type="protein sequence ID" value="GAA5482033.1"/>
    <property type="molecule type" value="Genomic_DNA"/>
</dbReference>
<evidence type="ECO:0000313" key="2">
    <source>
        <dbReference type="Proteomes" id="UP001476282"/>
    </source>
</evidence>
<name>A0ABP9UK90_9BACT</name>
<accession>A0ABP9UK90</accession>
<keyword evidence="2" id="KW-1185">Reference proteome</keyword>
<reference evidence="1 2" key="1">
    <citation type="submission" date="2024-02" db="EMBL/GenBank/DDBJ databases">
        <title>Haloferula sargassicola NBRC 104335.</title>
        <authorList>
            <person name="Ichikawa N."/>
            <person name="Katano-Makiyama Y."/>
            <person name="Hidaka K."/>
        </authorList>
    </citation>
    <scope>NUCLEOTIDE SEQUENCE [LARGE SCALE GENOMIC DNA]</scope>
    <source>
        <strain evidence="1 2">NBRC 104335</strain>
    </source>
</reference>
<sequence length="371" mass="41446">MSTFRFTRDGDDALEALLETTCREIGAEVAKIVPADKLQALALGGGYGRGEGGVLKTASGDAPYNDLEFFLLIDGPPRLNEQRFGHAIHDYCHRMTEQLGIEVEIKITSLDAIANGPTSMFYYDLVEGHRIFAGPDDALASCRHHADASRIPPHEATRLLMNRCSGLLYAKQRLAKKDFTREDADFVARNIAKAQLAMGDALLAAHGRYHWSCLERHQRLQRTDATPELLAFHRDGVEFKLHPVSTTAARDELAALHAKVTAAAWSVWRQVEEKRLAKPFRTPADYAHDGNKCPETNALKNALIRLRTFGPKGLLARPFRYPREALLNSLPVLLWDSADADPRWLSRQLVASVATPADAIPAYQRLWERYN</sequence>
<proteinExistence type="predicted"/>
<dbReference type="Proteomes" id="UP001476282">
    <property type="component" value="Unassembled WGS sequence"/>
</dbReference>
<evidence type="ECO:0000313" key="1">
    <source>
        <dbReference type="EMBL" id="GAA5482033.1"/>
    </source>
</evidence>
<comment type="caution">
    <text evidence="1">The sequence shown here is derived from an EMBL/GenBank/DDBJ whole genome shotgun (WGS) entry which is preliminary data.</text>
</comment>
<organism evidence="1 2">
    <name type="scientific">Haloferula sargassicola</name>
    <dbReference type="NCBI Taxonomy" id="490096"/>
    <lineage>
        <taxon>Bacteria</taxon>
        <taxon>Pseudomonadati</taxon>
        <taxon>Verrucomicrobiota</taxon>
        <taxon>Verrucomicrobiia</taxon>
        <taxon>Verrucomicrobiales</taxon>
        <taxon>Verrucomicrobiaceae</taxon>
        <taxon>Haloferula</taxon>
    </lineage>
</organism>